<evidence type="ECO:0000256" key="2">
    <source>
        <dbReference type="SAM" id="SignalP"/>
    </source>
</evidence>
<reference evidence="5" key="2">
    <citation type="submission" date="2020-10" db="UniProtKB">
        <authorList>
            <consortium name="WormBaseParasite"/>
        </authorList>
    </citation>
    <scope>IDENTIFICATION</scope>
</reference>
<protein>
    <submittedName>
        <fullName evidence="5">TIL domain-containing protein</fullName>
    </submittedName>
</protein>
<dbReference type="AlphaFoldDB" id="A0A7E4UYY2"/>
<organism evidence="4 5">
    <name type="scientific">Panagrellus redivivus</name>
    <name type="common">Microworm</name>
    <dbReference type="NCBI Taxonomy" id="6233"/>
    <lineage>
        <taxon>Eukaryota</taxon>
        <taxon>Metazoa</taxon>
        <taxon>Ecdysozoa</taxon>
        <taxon>Nematoda</taxon>
        <taxon>Chromadorea</taxon>
        <taxon>Rhabditida</taxon>
        <taxon>Tylenchina</taxon>
        <taxon>Panagrolaimomorpha</taxon>
        <taxon>Panagrolaimoidea</taxon>
        <taxon>Panagrolaimidae</taxon>
        <taxon>Panagrellus</taxon>
    </lineage>
</organism>
<keyword evidence="1" id="KW-0646">Protease inhibitor</keyword>
<dbReference type="InterPro" id="IPR002919">
    <property type="entry name" value="TIL_dom"/>
</dbReference>
<accession>A0A7E4UYY2</accession>
<dbReference type="Proteomes" id="UP000492821">
    <property type="component" value="Unassembled WGS sequence"/>
</dbReference>
<name>A0A7E4UYY2_PANRE</name>
<reference evidence="4" key="1">
    <citation type="journal article" date="2013" name="Genetics">
        <title>The draft genome and transcriptome of Panagrellus redivivus are shaped by the harsh demands of a free-living lifestyle.</title>
        <authorList>
            <person name="Srinivasan J."/>
            <person name="Dillman A.R."/>
            <person name="Macchietto M.G."/>
            <person name="Heikkinen L."/>
            <person name="Lakso M."/>
            <person name="Fracchia K.M."/>
            <person name="Antoshechkin I."/>
            <person name="Mortazavi A."/>
            <person name="Wong G."/>
            <person name="Sternberg P.W."/>
        </authorList>
    </citation>
    <scope>NUCLEOTIDE SEQUENCE [LARGE SCALE GENOMIC DNA]</scope>
    <source>
        <strain evidence="4">MT8872</strain>
    </source>
</reference>
<evidence type="ECO:0000259" key="3">
    <source>
        <dbReference type="Pfam" id="PF01826"/>
    </source>
</evidence>
<keyword evidence="1" id="KW-0722">Serine protease inhibitor</keyword>
<dbReference type="Pfam" id="PF01826">
    <property type="entry name" value="TIL"/>
    <property type="match status" value="1"/>
</dbReference>
<evidence type="ECO:0000256" key="1">
    <source>
        <dbReference type="ARBA" id="ARBA00022900"/>
    </source>
</evidence>
<feature type="chain" id="PRO_5028852375" evidence="2">
    <location>
        <begin position="20"/>
        <end position="94"/>
    </location>
</feature>
<evidence type="ECO:0000313" key="5">
    <source>
        <dbReference type="WBParaSite" id="Pan_g14293.t1"/>
    </source>
</evidence>
<sequence length="94" mass="10667">MSLLYTFLVILLIATTVSSFPKCPENMEYAVCPLNEATCEVPKPPKKYMCAKLLVCECKKHFYRHKGKCVRADVCAKAVKGFYQKLDAEDLVWG</sequence>
<dbReference type="GO" id="GO:0004867">
    <property type="term" value="F:serine-type endopeptidase inhibitor activity"/>
    <property type="evidence" value="ECO:0007669"/>
    <property type="project" value="UniProtKB-KW"/>
</dbReference>
<feature type="domain" description="TIL" evidence="3">
    <location>
        <begin position="23"/>
        <end position="75"/>
    </location>
</feature>
<keyword evidence="2" id="KW-0732">Signal</keyword>
<keyword evidence="4" id="KW-1185">Reference proteome</keyword>
<feature type="signal peptide" evidence="2">
    <location>
        <begin position="1"/>
        <end position="19"/>
    </location>
</feature>
<proteinExistence type="predicted"/>
<dbReference type="WBParaSite" id="Pan_g14293.t1">
    <property type="protein sequence ID" value="Pan_g14293.t1"/>
    <property type="gene ID" value="Pan_g14293"/>
</dbReference>
<evidence type="ECO:0000313" key="4">
    <source>
        <dbReference type="Proteomes" id="UP000492821"/>
    </source>
</evidence>
<dbReference type="Gene3D" id="2.10.25.10">
    <property type="entry name" value="Laminin"/>
    <property type="match status" value="1"/>
</dbReference>
<dbReference type="SUPFAM" id="SSF57567">
    <property type="entry name" value="Serine protease inhibitors"/>
    <property type="match status" value="1"/>
</dbReference>
<dbReference type="InterPro" id="IPR036084">
    <property type="entry name" value="Ser_inhib-like_sf"/>
</dbReference>
<dbReference type="CDD" id="cd19941">
    <property type="entry name" value="TIL"/>
    <property type="match status" value="1"/>
</dbReference>